<accession>A0A3G3K1S5</accession>
<feature type="domain" description="PhnB-like" evidence="1">
    <location>
        <begin position="5"/>
        <end position="131"/>
    </location>
</feature>
<reference evidence="2 3" key="1">
    <citation type="submission" date="2018-10" db="EMBL/GenBank/DDBJ databases">
        <title>Genome Sequence of Cohnella sp.</title>
        <authorList>
            <person name="Srinivasan S."/>
            <person name="Kim M.K."/>
        </authorList>
    </citation>
    <scope>NUCLEOTIDE SEQUENCE [LARGE SCALE GENOMIC DNA]</scope>
    <source>
        <strain evidence="2 3">18JY8-7</strain>
    </source>
</reference>
<dbReference type="CDD" id="cd06588">
    <property type="entry name" value="PhnB_like"/>
    <property type="match status" value="1"/>
</dbReference>
<dbReference type="EMBL" id="CP033433">
    <property type="protein sequence ID" value="AYQ74505.1"/>
    <property type="molecule type" value="Genomic_DNA"/>
</dbReference>
<sequence length="135" mass="15077">MALQLTPYIMLDGNAKEAIGFYEKSLDAKVIFKQTFGEGTETVPEETKERLSHAVLLVGETELYVADTFQGQPNQRGNQVQICITAPDVENSTRLFDALQHGGQVITSLQKTHFSLAYGMVTDKFGVTFQIFTRR</sequence>
<dbReference type="PANTHER" id="PTHR33990:SF1">
    <property type="entry name" value="PROTEIN YJDN"/>
    <property type="match status" value="1"/>
</dbReference>
<dbReference type="AlphaFoldDB" id="A0A3G3K1S5"/>
<organism evidence="2 3">
    <name type="scientific">Cohnella candidum</name>
    <dbReference type="NCBI Taxonomy" id="2674991"/>
    <lineage>
        <taxon>Bacteria</taxon>
        <taxon>Bacillati</taxon>
        <taxon>Bacillota</taxon>
        <taxon>Bacilli</taxon>
        <taxon>Bacillales</taxon>
        <taxon>Paenibacillaceae</taxon>
        <taxon>Cohnella</taxon>
    </lineage>
</organism>
<dbReference type="Pfam" id="PF06983">
    <property type="entry name" value="3-dmu-9_3-mt"/>
    <property type="match status" value="1"/>
</dbReference>
<protein>
    <submittedName>
        <fullName evidence="2">VOC family protein</fullName>
    </submittedName>
</protein>
<proteinExistence type="predicted"/>
<dbReference type="Gene3D" id="3.10.180.10">
    <property type="entry name" value="2,3-Dihydroxybiphenyl 1,2-Dioxygenase, domain 1"/>
    <property type="match status" value="1"/>
</dbReference>
<dbReference type="InterPro" id="IPR029068">
    <property type="entry name" value="Glyas_Bleomycin-R_OHBP_Dase"/>
</dbReference>
<dbReference type="PANTHER" id="PTHR33990">
    <property type="entry name" value="PROTEIN YJDN-RELATED"/>
    <property type="match status" value="1"/>
</dbReference>
<dbReference type="KEGG" id="coh:EAV92_19195"/>
<name>A0A3G3K1S5_9BACL</name>
<dbReference type="RefSeq" id="WP_123042585.1">
    <property type="nucleotide sequence ID" value="NZ_CP033433.1"/>
</dbReference>
<dbReference type="SUPFAM" id="SSF54593">
    <property type="entry name" value="Glyoxalase/Bleomycin resistance protein/Dihydroxybiphenyl dioxygenase"/>
    <property type="match status" value="1"/>
</dbReference>
<keyword evidence="3" id="KW-1185">Reference proteome</keyword>
<evidence type="ECO:0000259" key="1">
    <source>
        <dbReference type="Pfam" id="PF06983"/>
    </source>
</evidence>
<evidence type="ECO:0000313" key="2">
    <source>
        <dbReference type="EMBL" id="AYQ74505.1"/>
    </source>
</evidence>
<dbReference type="InterPro" id="IPR028973">
    <property type="entry name" value="PhnB-like"/>
</dbReference>
<dbReference type="Proteomes" id="UP000269097">
    <property type="component" value="Chromosome"/>
</dbReference>
<evidence type="ECO:0000313" key="3">
    <source>
        <dbReference type="Proteomes" id="UP000269097"/>
    </source>
</evidence>
<gene>
    <name evidence="2" type="ORF">EAV92_19195</name>
</gene>